<accession>A0A8J3JSS3</accession>
<dbReference type="AlphaFoldDB" id="A0A8J3JSS3"/>
<name>A0A8J3JSS3_9ACTN</name>
<protein>
    <submittedName>
        <fullName evidence="1">Uncharacterized protein</fullName>
    </submittedName>
</protein>
<gene>
    <name evidence="1" type="ORF">Cba03nite_77200</name>
</gene>
<keyword evidence="2" id="KW-1185">Reference proteome</keyword>
<organism evidence="1 2">
    <name type="scientific">Catellatospora bangladeshensis</name>
    <dbReference type="NCBI Taxonomy" id="310355"/>
    <lineage>
        <taxon>Bacteria</taxon>
        <taxon>Bacillati</taxon>
        <taxon>Actinomycetota</taxon>
        <taxon>Actinomycetes</taxon>
        <taxon>Micromonosporales</taxon>
        <taxon>Micromonosporaceae</taxon>
        <taxon>Catellatospora</taxon>
    </lineage>
</organism>
<comment type="caution">
    <text evidence="1">The sequence shown here is derived from an EMBL/GenBank/DDBJ whole genome shotgun (WGS) entry which is preliminary data.</text>
</comment>
<evidence type="ECO:0000313" key="2">
    <source>
        <dbReference type="Proteomes" id="UP000601223"/>
    </source>
</evidence>
<evidence type="ECO:0000313" key="1">
    <source>
        <dbReference type="EMBL" id="GIF86371.1"/>
    </source>
</evidence>
<sequence length="119" mass="11777">MTDHGSMRLTLSRARRGPRVAADPALVRAARTASVTRTAPALALLTTERSVDEPAATRPVAVAGRSDVAMAAVGSDSGAGMPAGRVKLPVVVVLVVAAAAVLPAGSSPPTADRAGVGSD</sequence>
<dbReference type="Proteomes" id="UP000601223">
    <property type="component" value="Unassembled WGS sequence"/>
</dbReference>
<proteinExistence type="predicted"/>
<reference evidence="1 2" key="1">
    <citation type="submission" date="2021-01" db="EMBL/GenBank/DDBJ databases">
        <title>Whole genome shotgun sequence of Catellatospora bangladeshensis NBRC 107357.</title>
        <authorList>
            <person name="Komaki H."/>
            <person name="Tamura T."/>
        </authorList>
    </citation>
    <scope>NUCLEOTIDE SEQUENCE [LARGE SCALE GENOMIC DNA]</scope>
    <source>
        <strain evidence="1 2">NBRC 107357</strain>
    </source>
</reference>
<dbReference type="EMBL" id="BONF01000068">
    <property type="protein sequence ID" value="GIF86371.1"/>
    <property type="molecule type" value="Genomic_DNA"/>
</dbReference>